<dbReference type="Proteomes" id="UP000190367">
    <property type="component" value="Unassembled WGS sequence"/>
</dbReference>
<feature type="domain" description="ABC transporter" evidence="11">
    <location>
        <begin position="494"/>
        <end position="730"/>
    </location>
</feature>
<dbReference type="FunFam" id="3.40.50.300:FF:000299">
    <property type="entry name" value="ABC transporter ATP-binding protein/permease"/>
    <property type="match status" value="1"/>
</dbReference>
<evidence type="ECO:0000313" key="15">
    <source>
        <dbReference type="Proteomes" id="UP000190367"/>
    </source>
</evidence>
<dbReference type="InterPro" id="IPR036640">
    <property type="entry name" value="ABC1_TM_sf"/>
</dbReference>
<dbReference type="Pfam" id="PF00664">
    <property type="entry name" value="ABC_membrane"/>
    <property type="match status" value="1"/>
</dbReference>
<dbReference type="PROSITE" id="PS50990">
    <property type="entry name" value="PEPTIDASE_C39"/>
    <property type="match status" value="1"/>
</dbReference>
<dbReference type="Pfam" id="PF03412">
    <property type="entry name" value="Peptidase_C39"/>
    <property type="match status" value="1"/>
</dbReference>
<keyword evidence="9 10" id="KW-0472">Membrane</keyword>
<feature type="transmembrane region" description="Helical" evidence="10">
    <location>
        <begin position="180"/>
        <end position="201"/>
    </location>
</feature>
<keyword evidence="15" id="KW-1185">Reference proteome</keyword>
<keyword evidence="5" id="KW-0547">Nucleotide-binding</keyword>
<dbReference type="GO" id="GO:0005886">
    <property type="term" value="C:plasma membrane"/>
    <property type="evidence" value="ECO:0007669"/>
    <property type="project" value="UniProtKB-SubCell"/>
</dbReference>
<dbReference type="Gene3D" id="1.20.1560.10">
    <property type="entry name" value="ABC transporter type 1, transmembrane domain"/>
    <property type="match status" value="1"/>
</dbReference>
<dbReference type="GO" id="GO:0015421">
    <property type="term" value="F:ABC-type oligopeptide transporter activity"/>
    <property type="evidence" value="ECO:0007669"/>
    <property type="project" value="TreeGrafter"/>
</dbReference>
<evidence type="ECO:0000259" key="12">
    <source>
        <dbReference type="PROSITE" id="PS50929"/>
    </source>
</evidence>
<dbReference type="EMBL" id="FUWZ01000001">
    <property type="protein sequence ID" value="SJZ65358.1"/>
    <property type="molecule type" value="Genomic_DNA"/>
</dbReference>
<name>A0A1T4MF08_9BACT</name>
<feature type="domain" description="ABC transmembrane type-1" evidence="12">
    <location>
        <begin position="180"/>
        <end position="459"/>
    </location>
</feature>
<dbReference type="PROSITE" id="PS50893">
    <property type="entry name" value="ABC_TRANSPORTER_2"/>
    <property type="match status" value="1"/>
</dbReference>
<reference evidence="15" key="1">
    <citation type="submission" date="2017-02" db="EMBL/GenBank/DDBJ databases">
        <authorList>
            <person name="Varghese N."/>
            <person name="Submissions S."/>
        </authorList>
    </citation>
    <scope>NUCLEOTIDE SEQUENCE [LARGE SCALE GENOMIC DNA]</scope>
    <source>
        <strain evidence="15">DSM 22224</strain>
    </source>
</reference>
<gene>
    <name evidence="14" type="ORF">SAMN04488128_1011079</name>
</gene>
<evidence type="ECO:0000259" key="11">
    <source>
        <dbReference type="PROSITE" id="PS50893"/>
    </source>
</evidence>
<feature type="transmembrane region" description="Helical" evidence="10">
    <location>
        <begin position="287"/>
        <end position="310"/>
    </location>
</feature>
<feature type="transmembrane region" description="Helical" evidence="10">
    <location>
        <begin position="316"/>
        <end position="334"/>
    </location>
</feature>
<evidence type="ECO:0000256" key="9">
    <source>
        <dbReference type="ARBA" id="ARBA00023136"/>
    </source>
</evidence>
<dbReference type="PROSITE" id="PS50929">
    <property type="entry name" value="ABC_TM1F"/>
    <property type="match status" value="1"/>
</dbReference>
<dbReference type="InterPro" id="IPR003593">
    <property type="entry name" value="AAA+_ATPase"/>
</dbReference>
<keyword evidence="7 14" id="KW-0067">ATP-binding</keyword>
<dbReference type="PANTHER" id="PTHR43394">
    <property type="entry name" value="ATP-DEPENDENT PERMEASE MDL1, MITOCHONDRIAL"/>
    <property type="match status" value="1"/>
</dbReference>
<dbReference type="InterPro" id="IPR011527">
    <property type="entry name" value="ABC1_TM_dom"/>
</dbReference>
<dbReference type="GO" id="GO:0006508">
    <property type="term" value="P:proteolysis"/>
    <property type="evidence" value="ECO:0007669"/>
    <property type="project" value="InterPro"/>
</dbReference>
<dbReference type="PANTHER" id="PTHR43394:SF1">
    <property type="entry name" value="ATP-BINDING CASSETTE SUB-FAMILY B MEMBER 10, MITOCHONDRIAL"/>
    <property type="match status" value="1"/>
</dbReference>
<keyword evidence="8 10" id="KW-1133">Transmembrane helix</keyword>
<evidence type="ECO:0000256" key="4">
    <source>
        <dbReference type="ARBA" id="ARBA00022692"/>
    </source>
</evidence>
<dbReference type="Gene3D" id="3.90.70.10">
    <property type="entry name" value="Cysteine proteinases"/>
    <property type="match status" value="1"/>
</dbReference>
<dbReference type="InterPro" id="IPR003439">
    <property type="entry name" value="ABC_transporter-like_ATP-bd"/>
</dbReference>
<dbReference type="GO" id="GO:0016887">
    <property type="term" value="F:ATP hydrolysis activity"/>
    <property type="evidence" value="ECO:0007669"/>
    <property type="project" value="InterPro"/>
</dbReference>
<organism evidence="14 15">
    <name type="scientific">Chitinophaga eiseniae</name>
    <dbReference type="NCBI Taxonomy" id="634771"/>
    <lineage>
        <taxon>Bacteria</taxon>
        <taxon>Pseudomonadati</taxon>
        <taxon>Bacteroidota</taxon>
        <taxon>Chitinophagia</taxon>
        <taxon>Chitinophagales</taxon>
        <taxon>Chitinophagaceae</taxon>
        <taxon>Chitinophaga</taxon>
    </lineage>
</organism>
<dbReference type="AlphaFoldDB" id="A0A1T4MF08"/>
<evidence type="ECO:0000256" key="1">
    <source>
        <dbReference type="ARBA" id="ARBA00004651"/>
    </source>
</evidence>
<dbReference type="InterPro" id="IPR005074">
    <property type="entry name" value="Peptidase_C39"/>
</dbReference>
<dbReference type="RefSeq" id="WP_078667702.1">
    <property type="nucleotide sequence ID" value="NZ_FUWZ01000001.1"/>
</dbReference>
<dbReference type="SUPFAM" id="SSF90123">
    <property type="entry name" value="ABC transporter transmembrane region"/>
    <property type="match status" value="1"/>
</dbReference>
<evidence type="ECO:0000313" key="14">
    <source>
        <dbReference type="EMBL" id="SJZ65358.1"/>
    </source>
</evidence>
<keyword evidence="6" id="KW-0378">Hydrolase</keyword>
<dbReference type="InterPro" id="IPR039421">
    <property type="entry name" value="Type_1_exporter"/>
</dbReference>
<comment type="subcellular location">
    <subcellularLocation>
        <location evidence="1">Cell membrane</location>
        <topology evidence="1">Multi-pass membrane protein</topology>
    </subcellularLocation>
</comment>
<evidence type="ECO:0000256" key="10">
    <source>
        <dbReference type="SAM" id="Phobius"/>
    </source>
</evidence>
<protein>
    <submittedName>
        <fullName evidence="14">ATP-binding cassette, subfamily B</fullName>
    </submittedName>
</protein>
<dbReference type="SMART" id="SM00382">
    <property type="entry name" value="AAA"/>
    <property type="match status" value="1"/>
</dbReference>
<dbReference type="GO" id="GO:0005524">
    <property type="term" value="F:ATP binding"/>
    <property type="evidence" value="ECO:0007669"/>
    <property type="project" value="UniProtKB-KW"/>
</dbReference>
<dbReference type="SUPFAM" id="SSF52540">
    <property type="entry name" value="P-loop containing nucleoside triphosphate hydrolases"/>
    <property type="match status" value="1"/>
</dbReference>
<evidence type="ECO:0000256" key="5">
    <source>
        <dbReference type="ARBA" id="ARBA00022741"/>
    </source>
</evidence>
<dbReference type="Gene3D" id="3.40.50.300">
    <property type="entry name" value="P-loop containing nucleotide triphosphate hydrolases"/>
    <property type="match status" value="1"/>
</dbReference>
<dbReference type="GO" id="GO:0008233">
    <property type="term" value="F:peptidase activity"/>
    <property type="evidence" value="ECO:0007669"/>
    <property type="project" value="InterPro"/>
</dbReference>
<evidence type="ECO:0000256" key="8">
    <source>
        <dbReference type="ARBA" id="ARBA00022989"/>
    </source>
</evidence>
<sequence length="736" mass="82516">MFQKVFRKKVFPFYRQSDAMDCGPTCLKMIAAHHGRVYPLQHLRNACRISRQGVTFADMMGAAEQLGFKTLPAELPFTVLAKKAPLPCILHWNKQHFVVLYRITETAAYIADPALGRQSRYSLPEFMAAWQLDPASGDGRALFLEPTPAFYAAPEVPETKASLHTLWPYLRTHRKSLSPVLMTLLLASGFALLTPLLTQAIVDKGIQNRQLSLILLIGAGQLALFLGRMLSEFVRARLLLRVGARVSTAMLKAFLHKLLRLPLSFFDNRQAGDNMQRVTDNQRVEDFLTVSLVSFALSVVTILVLGVLLLYYHWQVFALFMLGGAAGIWWNHAFRERRGRLDQKRFGVLSANQDMLLEMFGAMQEIKLTGSEARKTHQWEDIQEQAISVKLESLRLDQLVQGVSSFINETRNVLVTCFAAVLVVNGQLTLGAMLAVTYTCGQLSAPVAQLSDFIRAMQNTRFSLRRMAEVHQESDEDTPHLRQLTAGAVTGKDIRLQNVSFRYGHRHSPQVLRNVNLLIPAGKVTAIVGMSGSGKTTLLKLLLKFYPPQEGEILLEDMPLQDFSAQSWRRYCGVVMQDGYVFRDTIAGNVFAGDTAKNYDRLYEACRMACIHDFFISLPFGYETLIGKDGYGLSEGQVQRLLLARLIYRNPSIVFLDEATNSLDAHNERAILRNLEQFFTGKTVVVVAHRLSTVKHADQILVMDKGAIVESGTHDGLSASRGAYYQLVKNQLELGK</sequence>
<proteinExistence type="predicted"/>
<evidence type="ECO:0000259" key="13">
    <source>
        <dbReference type="PROSITE" id="PS50990"/>
    </source>
</evidence>
<dbReference type="InterPro" id="IPR027417">
    <property type="entry name" value="P-loop_NTPase"/>
</dbReference>
<keyword evidence="3" id="KW-1003">Cell membrane</keyword>
<evidence type="ECO:0000256" key="2">
    <source>
        <dbReference type="ARBA" id="ARBA00022448"/>
    </source>
</evidence>
<feature type="domain" description="Peptidase C39" evidence="13">
    <location>
        <begin position="16"/>
        <end position="137"/>
    </location>
</feature>
<keyword evidence="2" id="KW-0813">Transport</keyword>
<dbReference type="STRING" id="634771.SAMN04488128_1011079"/>
<dbReference type="CDD" id="cd18571">
    <property type="entry name" value="ABC_6TM_peptidase_like"/>
    <property type="match status" value="1"/>
</dbReference>
<feature type="transmembrane region" description="Helical" evidence="10">
    <location>
        <begin position="413"/>
        <end position="436"/>
    </location>
</feature>
<dbReference type="CDD" id="cd02418">
    <property type="entry name" value="Peptidase_C39B"/>
    <property type="match status" value="1"/>
</dbReference>
<evidence type="ECO:0000256" key="3">
    <source>
        <dbReference type="ARBA" id="ARBA00022475"/>
    </source>
</evidence>
<accession>A0A1T4MF08</accession>
<keyword evidence="4 10" id="KW-0812">Transmembrane</keyword>
<dbReference type="OrthoDB" id="9760358at2"/>
<evidence type="ECO:0000256" key="6">
    <source>
        <dbReference type="ARBA" id="ARBA00022801"/>
    </source>
</evidence>
<evidence type="ECO:0000256" key="7">
    <source>
        <dbReference type="ARBA" id="ARBA00022840"/>
    </source>
</evidence>
<feature type="transmembrane region" description="Helical" evidence="10">
    <location>
        <begin position="213"/>
        <end position="231"/>
    </location>
</feature>
<dbReference type="Pfam" id="PF00005">
    <property type="entry name" value="ABC_tran"/>
    <property type="match status" value="1"/>
</dbReference>